<dbReference type="PANTHER" id="PTHR42840:SF5">
    <property type="entry name" value="NAD(P)-BINDING ROSSMANN-FOLD SUPERFAMILY PROTEIN"/>
    <property type="match status" value="1"/>
</dbReference>
<dbReference type="SUPFAM" id="SSF55347">
    <property type="entry name" value="Glyceraldehyde-3-phosphate dehydrogenase-like, C-terminal domain"/>
    <property type="match status" value="1"/>
</dbReference>
<dbReference type="Proteomes" id="UP001498771">
    <property type="component" value="Unassembled WGS sequence"/>
</dbReference>
<sequence>MSQDTPLKVGLIGTGIFAHTRHLPAISAVPELKLTACANRTIEKAQEFASKSSIPHDKVYADITALLADPDVEAIDALLPAQYTLDAVNQCVAAGKPIAIEKPIAANLAQAKEIVRISRESELPIMVLENFAFWHIVDEIKAVLSQIGDVVYFSHYAVAPFNPNNIYLNTSWRQKPEHVGGFLSDGGVHQVAIFTEILGEVESLSALTTQVQDQSGDVDTLTSTLKMKSGVLGSFTYTSAVSVPRINKLTIHGTKGSIIYDFADKDNAKLTLFTPDEPSGKSLAVERNEQEGVPAEFKNFAEAVRAKDKSLLKVPCEKGFHHFAVICAAVESGKQDGTSVKVAVP</sequence>
<name>A0ABR1FCE8_9ASCO</name>
<gene>
    <name evidence="3" type="ORF">BZA70DRAFT_286866</name>
</gene>
<organism evidence="3 4">
    <name type="scientific">Myxozyma melibiosi</name>
    <dbReference type="NCBI Taxonomy" id="54550"/>
    <lineage>
        <taxon>Eukaryota</taxon>
        <taxon>Fungi</taxon>
        <taxon>Dikarya</taxon>
        <taxon>Ascomycota</taxon>
        <taxon>Saccharomycotina</taxon>
        <taxon>Lipomycetes</taxon>
        <taxon>Lipomycetales</taxon>
        <taxon>Lipomycetaceae</taxon>
        <taxon>Myxozyma</taxon>
    </lineage>
</organism>
<evidence type="ECO:0008006" key="5">
    <source>
        <dbReference type="Google" id="ProtNLM"/>
    </source>
</evidence>
<dbReference type="InterPro" id="IPR036291">
    <property type="entry name" value="NAD(P)-bd_dom_sf"/>
</dbReference>
<dbReference type="Gene3D" id="3.30.360.10">
    <property type="entry name" value="Dihydrodipicolinate Reductase, domain 2"/>
    <property type="match status" value="1"/>
</dbReference>
<proteinExistence type="predicted"/>
<evidence type="ECO:0000259" key="2">
    <source>
        <dbReference type="Pfam" id="PF02894"/>
    </source>
</evidence>
<dbReference type="Pfam" id="PF01408">
    <property type="entry name" value="GFO_IDH_MocA"/>
    <property type="match status" value="1"/>
</dbReference>
<evidence type="ECO:0000259" key="1">
    <source>
        <dbReference type="Pfam" id="PF01408"/>
    </source>
</evidence>
<dbReference type="PANTHER" id="PTHR42840">
    <property type="entry name" value="NAD(P)-BINDING ROSSMANN-FOLD SUPERFAMILY PROTEIN-RELATED"/>
    <property type="match status" value="1"/>
</dbReference>
<dbReference type="InterPro" id="IPR000683">
    <property type="entry name" value="Gfo/Idh/MocA-like_OxRdtase_N"/>
</dbReference>
<dbReference type="Pfam" id="PF02894">
    <property type="entry name" value="GFO_IDH_MocA_C"/>
    <property type="match status" value="1"/>
</dbReference>
<dbReference type="EMBL" id="JBBJBU010000001">
    <property type="protein sequence ID" value="KAK7207510.1"/>
    <property type="molecule type" value="Genomic_DNA"/>
</dbReference>
<dbReference type="RefSeq" id="XP_064770543.1">
    <property type="nucleotide sequence ID" value="XM_064913903.1"/>
</dbReference>
<dbReference type="InterPro" id="IPR004104">
    <property type="entry name" value="Gfo/Idh/MocA-like_OxRdtase_C"/>
</dbReference>
<dbReference type="GeneID" id="90039415"/>
<feature type="domain" description="Gfo/Idh/MocA-like oxidoreductase N-terminal" evidence="1">
    <location>
        <begin position="7"/>
        <end position="127"/>
    </location>
</feature>
<accession>A0ABR1FCE8</accession>
<evidence type="ECO:0000313" key="4">
    <source>
        <dbReference type="Proteomes" id="UP001498771"/>
    </source>
</evidence>
<keyword evidence="4" id="KW-1185">Reference proteome</keyword>
<evidence type="ECO:0000313" key="3">
    <source>
        <dbReference type="EMBL" id="KAK7207510.1"/>
    </source>
</evidence>
<reference evidence="3 4" key="1">
    <citation type="submission" date="2024-03" db="EMBL/GenBank/DDBJ databases">
        <title>Genome-scale model development and genomic sequencing of the oleaginous clade Lipomyces.</title>
        <authorList>
            <consortium name="Lawrence Berkeley National Laboratory"/>
            <person name="Czajka J.J."/>
            <person name="Han Y."/>
            <person name="Kim J."/>
            <person name="Mondo S.J."/>
            <person name="Hofstad B.A."/>
            <person name="Robles A."/>
            <person name="Haridas S."/>
            <person name="Riley R."/>
            <person name="LaButti K."/>
            <person name="Pangilinan J."/>
            <person name="Andreopoulos W."/>
            <person name="Lipzen A."/>
            <person name="Yan J."/>
            <person name="Wang M."/>
            <person name="Ng V."/>
            <person name="Grigoriev I.V."/>
            <person name="Spatafora J.W."/>
            <person name="Magnuson J.K."/>
            <person name="Baker S.E."/>
            <person name="Pomraning K.R."/>
        </authorList>
    </citation>
    <scope>NUCLEOTIDE SEQUENCE [LARGE SCALE GENOMIC DNA]</scope>
    <source>
        <strain evidence="3 4">Phaff 52-87</strain>
    </source>
</reference>
<feature type="domain" description="Gfo/Idh/MocA-like oxidoreductase C-terminal" evidence="2">
    <location>
        <begin position="146"/>
        <end position="341"/>
    </location>
</feature>
<dbReference type="SUPFAM" id="SSF51735">
    <property type="entry name" value="NAD(P)-binding Rossmann-fold domains"/>
    <property type="match status" value="1"/>
</dbReference>
<dbReference type="Gene3D" id="3.40.50.720">
    <property type="entry name" value="NAD(P)-binding Rossmann-like Domain"/>
    <property type="match status" value="1"/>
</dbReference>
<protein>
    <recommendedName>
        <fullName evidence="5">NAD(P)-binding protein</fullName>
    </recommendedName>
</protein>
<comment type="caution">
    <text evidence="3">The sequence shown here is derived from an EMBL/GenBank/DDBJ whole genome shotgun (WGS) entry which is preliminary data.</text>
</comment>